<dbReference type="SUPFAM" id="SSF56349">
    <property type="entry name" value="DNA breaking-rejoining enzymes"/>
    <property type="match status" value="1"/>
</dbReference>
<dbReference type="AlphaFoldDB" id="T1BH28"/>
<evidence type="ECO:0000313" key="3">
    <source>
        <dbReference type="EMBL" id="EQD53445.1"/>
    </source>
</evidence>
<organism evidence="3">
    <name type="scientific">mine drainage metagenome</name>
    <dbReference type="NCBI Taxonomy" id="410659"/>
    <lineage>
        <taxon>unclassified sequences</taxon>
        <taxon>metagenomes</taxon>
        <taxon>ecological metagenomes</taxon>
    </lineage>
</organism>
<keyword evidence="1" id="KW-0238">DNA-binding</keyword>
<evidence type="ECO:0000256" key="1">
    <source>
        <dbReference type="ARBA" id="ARBA00023125"/>
    </source>
</evidence>
<dbReference type="Gene3D" id="1.10.150.130">
    <property type="match status" value="1"/>
</dbReference>
<feature type="domain" description="Core-binding (CB)" evidence="2">
    <location>
        <begin position="63"/>
        <end position="148"/>
    </location>
</feature>
<dbReference type="InterPro" id="IPR011010">
    <property type="entry name" value="DNA_brk_join_enz"/>
</dbReference>
<proteinExistence type="predicted"/>
<dbReference type="PROSITE" id="PS51900">
    <property type="entry name" value="CB"/>
    <property type="match status" value="1"/>
</dbReference>
<dbReference type="EMBL" id="AUZX01008992">
    <property type="protein sequence ID" value="EQD53445.1"/>
    <property type="molecule type" value="Genomic_DNA"/>
</dbReference>
<dbReference type="InterPro" id="IPR010998">
    <property type="entry name" value="Integrase_recombinase_N"/>
</dbReference>
<dbReference type="GO" id="GO:0015074">
    <property type="term" value="P:DNA integration"/>
    <property type="evidence" value="ECO:0007669"/>
    <property type="project" value="InterPro"/>
</dbReference>
<protein>
    <submittedName>
        <fullName evidence="3">Integrase family protein</fullName>
    </submittedName>
</protein>
<reference evidence="3" key="2">
    <citation type="journal article" date="2014" name="ISME J.">
        <title>Microbial stratification in low pH oxic and suboxic macroscopic growths along an acid mine drainage.</title>
        <authorList>
            <person name="Mendez-Garcia C."/>
            <person name="Mesa V."/>
            <person name="Sprenger R.R."/>
            <person name="Richter M."/>
            <person name="Diez M.S."/>
            <person name="Solano J."/>
            <person name="Bargiela R."/>
            <person name="Golyshina O.V."/>
            <person name="Manteca A."/>
            <person name="Ramos J.L."/>
            <person name="Gallego J.R."/>
            <person name="Llorente I."/>
            <person name="Martins Dos Santos V.A."/>
            <person name="Jensen O.N."/>
            <person name="Pelaez A.I."/>
            <person name="Sanchez J."/>
            <person name="Ferrer M."/>
        </authorList>
    </citation>
    <scope>NUCLEOTIDE SEQUENCE</scope>
</reference>
<name>T1BH28_9ZZZZ</name>
<reference evidence="3" key="1">
    <citation type="submission" date="2013-08" db="EMBL/GenBank/DDBJ databases">
        <authorList>
            <person name="Mendez C."/>
            <person name="Richter M."/>
            <person name="Ferrer M."/>
            <person name="Sanchez J."/>
        </authorList>
    </citation>
    <scope>NUCLEOTIDE SEQUENCE</scope>
</reference>
<accession>T1BH28</accession>
<evidence type="ECO:0000259" key="2">
    <source>
        <dbReference type="PROSITE" id="PS51900"/>
    </source>
</evidence>
<sequence length="176" mass="19585">MARRGNQEGTIRRRSDGRWEGRAAVSVGGRIVRRSCYGKTRTEVQIRLRELTREMTRGTGPAETHQTLAVYLTGWLSDERLGLRPRTWERYRELVTQHMIPELGRVQLAKLTVPQVQALLGAKAASGLAPRTVSHIRAVLRTALGDAVRRELIGRNVATLADPTQVAGPSDRTVQS</sequence>
<comment type="caution">
    <text evidence="3">The sequence shown here is derived from an EMBL/GenBank/DDBJ whole genome shotgun (WGS) entry which is preliminary data.</text>
</comment>
<dbReference type="Pfam" id="PF14659">
    <property type="entry name" value="Phage_int_SAM_3"/>
    <property type="match status" value="1"/>
</dbReference>
<gene>
    <name evidence="3" type="ORF">B1A_12384</name>
</gene>
<dbReference type="InterPro" id="IPR004107">
    <property type="entry name" value="Integrase_SAM-like_N"/>
</dbReference>
<dbReference type="InterPro" id="IPR044068">
    <property type="entry name" value="CB"/>
</dbReference>
<dbReference type="GO" id="GO:0003677">
    <property type="term" value="F:DNA binding"/>
    <property type="evidence" value="ECO:0007669"/>
    <property type="project" value="UniProtKB-KW"/>
</dbReference>